<dbReference type="Proteomes" id="UP000292702">
    <property type="component" value="Unassembled WGS sequence"/>
</dbReference>
<evidence type="ECO:0000256" key="1">
    <source>
        <dbReference type="SAM" id="Phobius"/>
    </source>
</evidence>
<dbReference type="EMBL" id="RWJN01000213">
    <property type="protein sequence ID" value="TCD64810.1"/>
    <property type="molecule type" value="Genomic_DNA"/>
</dbReference>
<keyword evidence="1" id="KW-1133">Transmembrane helix</keyword>
<evidence type="ECO:0008006" key="4">
    <source>
        <dbReference type="Google" id="ProtNLM"/>
    </source>
</evidence>
<keyword evidence="1" id="KW-0812">Transmembrane</keyword>
<protein>
    <recommendedName>
        <fullName evidence="4">HNH nuclease domain-containing protein</fullName>
    </recommendedName>
</protein>
<dbReference type="OrthoDB" id="2104739at2759"/>
<proteinExistence type="predicted"/>
<sequence length="326" mass="37092">MWKSSGKKEYAATAWTIIHRFGHPDIRDEIQNNAHSLKNVLTLATSLHSLFDGLNLWFESSKTTPDEYSVCLSDEELREGLGVPNTVRFRSHREGLELPSKWYLDLHAVCCKLAKMSGAAAYLDQLDEDRDRYDFVPPDEMFADVLTARLHDIGGTAPYVPTLSLALLEIDGYYVHAYHTRSLYTTWPDINPFELLYGRGRLRIGTSDTGLVWSGRCRLWDGLVSQFYWEVVTRYHVEAAFADLSRADSYRYVDPHSSSRSYERSVLTIFGAKLSFRLVINCVPMSTWGRGSAFVLAGGHFGEQPGHLLFFLFLGVVRFLFIVTLI</sequence>
<feature type="transmembrane region" description="Helical" evidence="1">
    <location>
        <begin position="308"/>
        <end position="325"/>
    </location>
</feature>
<comment type="caution">
    <text evidence="2">The sequence shown here is derived from an EMBL/GenBank/DDBJ whole genome shotgun (WGS) entry which is preliminary data.</text>
</comment>
<keyword evidence="1" id="KW-0472">Membrane</keyword>
<gene>
    <name evidence="2" type="ORF">EIP91_003591</name>
</gene>
<dbReference type="STRING" id="92696.A0A4R0RA87"/>
<accession>A0A4R0RA87</accession>
<name>A0A4R0RA87_9APHY</name>
<evidence type="ECO:0000313" key="3">
    <source>
        <dbReference type="Proteomes" id="UP000292702"/>
    </source>
</evidence>
<reference evidence="2 3" key="1">
    <citation type="submission" date="2018-11" db="EMBL/GenBank/DDBJ databases">
        <title>Genome assembly of Steccherinum ochraceum LE-BIN_3174, the white-rot fungus of the Steccherinaceae family (The Residual Polyporoid clade, Polyporales, Basidiomycota).</title>
        <authorList>
            <person name="Fedorova T.V."/>
            <person name="Glazunova O.A."/>
            <person name="Landesman E.O."/>
            <person name="Moiseenko K.V."/>
            <person name="Psurtseva N.V."/>
            <person name="Savinova O.S."/>
            <person name="Shakhova N.V."/>
            <person name="Tyazhelova T.V."/>
            <person name="Vasina D.V."/>
        </authorList>
    </citation>
    <scope>NUCLEOTIDE SEQUENCE [LARGE SCALE GENOMIC DNA]</scope>
    <source>
        <strain evidence="2 3">LE-BIN_3174</strain>
    </source>
</reference>
<organism evidence="2 3">
    <name type="scientific">Steccherinum ochraceum</name>
    <dbReference type="NCBI Taxonomy" id="92696"/>
    <lineage>
        <taxon>Eukaryota</taxon>
        <taxon>Fungi</taxon>
        <taxon>Dikarya</taxon>
        <taxon>Basidiomycota</taxon>
        <taxon>Agaricomycotina</taxon>
        <taxon>Agaricomycetes</taxon>
        <taxon>Polyporales</taxon>
        <taxon>Steccherinaceae</taxon>
        <taxon>Steccherinum</taxon>
    </lineage>
</organism>
<dbReference type="AlphaFoldDB" id="A0A4R0RA87"/>
<evidence type="ECO:0000313" key="2">
    <source>
        <dbReference type="EMBL" id="TCD64810.1"/>
    </source>
</evidence>
<keyword evidence="3" id="KW-1185">Reference proteome</keyword>